<dbReference type="AlphaFoldDB" id="A0A6A6PE30"/>
<reference evidence="2" key="1">
    <citation type="journal article" date="2020" name="Stud. Mycol.">
        <title>101 Dothideomycetes genomes: a test case for predicting lifestyles and emergence of pathogens.</title>
        <authorList>
            <person name="Haridas S."/>
            <person name="Albert R."/>
            <person name="Binder M."/>
            <person name="Bloem J."/>
            <person name="Labutti K."/>
            <person name="Salamov A."/>
            <person name="Andreopoulos B."/>
            <person name="Baker S."/>
            <person name="Barry K."/>
            <person name="Bills G."/>
            <person name="Bluhm B."/>
            <person name="Cannon C."/>
            <person name="Castanera R."/>
            <person name="Culley D."/>
            <person name="Daum C."/>
            <person name="Ezra D."/>
            <person name="Gonzalez J."/>
            <person name="Henrissat B."/>
            <person name="Kuo A."/>
            <person name="Liang C."/>
            <person name="Lipzen A."/>
            <person name="Lutzoni F."/>
            <person name="Magnuson J."/>
            <person name="Mondo S."/>
            <person name="Nolan M."/>
            <person name="Ohm R."/>
            <person name="Pangilinan J."/>
            <person name="Park H.-J."/>
            <person name="Ramirez L."/>
            <person name="Alfaro M."/>
            <person name="Sun H."/>
            <person name="Tritt A."/>
            <person name="Yoshinaga Y."/>
            <person name="Zwiers L.-H."/>
            <person name="Turgeon B."/>
            <person name="Goodwin S."/>
            <person name="Spatafora J."/>
            <person name="Crous P."/>
            <person name="Grigoriev I."/>
        </authorList>
    </citation>
    <scope>NUCLEOTIDE SEQUENCE</scope>
    <source>
        <strain evidence="2">ATCC 16933</strain>
    </source>
</reference>
<feature type="compositionally biased region" description="Acidic residues" evidence="1">
    <location>
        <begin position="102"/>
        <end position="124"/>
    </location>
</feature>
<dbReference type="Proteomes" id="UP000799766">
    <property type="component" value="Unassembled WGS sequence"/>
</dbReference>
<sequence>MEPAGDTVIGLKTAFLRTQTRILSQPLQPSREWLRRHSNSEDGPSDAAVQDAMREVNRLLRRHTKAVYSTLAIRHVAEQINKLYWDAGAPQLYVHDPNNEGTDADEEDSEANARDDDDNEDMDDYPSASSRHKGDSLLLGGKHDVDMDDNLVQDAPLRIDDDLTLDRNILCLSSFPEVPSNTNLPSELAHLSTTRAALNRRLAVLRSLQSLLAPLRDPSASVQPHLATRDGALANELVRLRRLCGRVAGRVGEVGTVAQEEVEGSGDERMIVDERKKVEDLLV</sequence>
<dbReference type="InterPro" id="IPR025207">
    <property type="entry name" value="Sim4_Fta4"/>
</dbReference>
<evidence type="ECO:0000313" key="3">
    <source>
        <dbReference type="Proteomes" id="UP000799766"/>
    </source>
</evidence>
<accession>A0A6A6PE30</accession>
<keyword evidence="3" id="KW-1185">Reference proteome</keyword>
<dbReference type="PANTHER" id="PTHR42040:SF1">
    <property type="entry name" value="INNER KINETOCHORE SUBUNIT FTA4"/>
    <property type="match status" value="1"/>
</dbReference>
<dbReference type="EMBL" id="MU001670">
    <property type="protein sequence ID" value="KAF2462264.1"/>
    <property type="molecule type" value="Genomic_DNA"/>
</dbReference>
<dbReference type="Pfam" id="PF13093">
    <property type="entry name" value="FTA4"/>
    <property type="match status" value="1"/>
</dbReference>
<dbReference type="OrthoDB" id="21214at2759"/>
<name>A0A6A6PE30_9PEZI</name>
<feature type="region of interest" description="Disordered" evidence="1">
    <location>
        <begin position="94"/>
        <end position="137"/>
    </location>
</feature>
<dbReference type="PANTHER" id="PTHR42040">
    <property type="entry name" value="INNER KINETOCHORE SUBUNIT FTA4"/>
    <property type="match status" value="1"/>
</dbReference>
<dbReference type="GO" id="GO:0031511">
    <property type="term" value="C:Mis6-Sim4 complex"/>
    <property type="evidence" value="ECO:0007669"/>
    <property type="project" value="InterPro"/>
</dbReference>
<evidence type="ECO:0000256" key="1">
    <source>
        <dbReference type="SAM" id="MobiDB-lite"/>
    </source>
</evidence>
<gene>
    <name evidence="2" type="ORF">BDY21DRAFT_10704</name>
</gene>
<proteinExistence type="predicted"/>
<protein>
    <submittedName>
        <fullName evidence="2">Kinetochore Sim4 complex subunit Fta4</fullName>
    </submittedName>
</protein>
<organism evidence="2 3">
    <name type="scientific">Lineolata rhizophorae</name>
    <dbReference type="NCBI Taxonomy" id="578093"/>
    <lineage>
        <taxon>Eukaryota</taxon>
        <taxon>Fungi</taxon>
        <taxon>Dikarya</taxon>
        <taxon>Ascomycota</taxon>
        <taxon>Pezizomycotina</taxon>
        <taxon>Dothideomycetes</taxon>
        <taxon>Dothideomycetes incertae sedis</taxon>
        <taxon>Lineolatales</taxon>
        <taxon>Lineolataceae</taxon>
        <taxon>Lineolata</taxon>
    </lineage>
</organism>
<evidence type="ECO:0000313" key="2">
    <source>
        <dbReference type="EMBL" id="KAF2462264.1"/>
    </source>
</evidence>